<organism evidence="2 3">
    <name type="scientific">bacterium (Candidatus Blackallbacteria) CG17_big_fil_post_rev_8_21_14_2_50_48_46</name>
    <dbReference type="NCBI Taxonomy" id="2014261"/>
    <lineage>
        <taxon>Bacteria</taxon>
        <taxon>Candidatus Blackallbacteria</taxon>
    </lineage>
</organism>
<evidence type="ECO:0000313" key="3">
    <source>
        <dbReference type="Proteomes" id="UP000231019"/>
    </source>
</evidence>
<comment type="caution">
    <text evidence="2">The sequence shown here is derived from an EMBL/GenBank/DDBJ whole genome shotgun (WGS) entry which is preliminary data.</text>
</comment>
<evidence type="ECO:0008006" key="4">
    <source>
        <dbReference type="Google" id="ProtNLM"/>
    </source>
</evidence>
<keyword evidence="1" id="KW-1133">Transmembrane helix</keyword>
<evidence type="ECO:0000256" key="1">
    <source>
        <dbReference type="SAM" id="Phobius"/>
    </source>
</evidence>
<proteinExistence type="predicted"/>
<gene>
    <name evidence="2" type="ORF">COW36_00320</name>
</gene>
<dbReference type="EMBL" id="PFFQ01000004">
    <property type="protein sequence ID" value="PIW19319.1"/>
    <property type="molecule type" value="Genomic_DNA"/>
</dbReference>
<feature type="transmembrane region" description="Helical" evidence="1">
    <location>
        <begin position="73"/>
        <end position="90"/>
    </location>
</feature>
<evidence type="ECO:0000313" key="2">
    <source>
        <dbReference type="EMBL" id="PIW19319.1"/>
    </source>
</evidence>
<name>A0A2M7GAW2_9BACT</name>
<reference evidence="2 3" key="1">
    <citation type="submission" date="2017-09" db="EMBL/GenBank/DDBJ databases">
        <title>Depth-based differentiation of microbial function through sediment-hosted aquifers and enrichment of novel symbionts in the deep terrestrial subsurface.</title>
        <authorList>
            <person name="Probst A.J."/>
            <person name="Ladd B."/>
            <person name="Jarett J.K."/>
            <person name="Geller-Mcgrath D.E."/>
            <person name="Sieber C.M."/>
            <person name="Emerson J.B."/>
            <person name="Anantharaman K."/>
            <person name="Thomas B.C."/>
            <person name="Malmstrom R."/>
            <person name="Stieglmeier M."/>
            <person name="Klingl A."/>
            <person name="Woyke T."/>
            <person name="Ryan C.M."/>
            <person name="Banfield J.F."/>
        </authorList>
    </citation>
    <scope>NUCLEOTIDE SEQUENCE [LARGE SCALE GENOMIC DNA]</scope>
    <source>
        <strain evidence="2">CG17_big_fil_post_rev_8_21_14_2_50_48_46</strain>
    </source>
</reference>
<accession>A0A2M7GAW2</accession>
<dbReference type="Proteomes" id="UP000231019">
    <property type="component" value="Unassembled WGS sequence"/>
</dbReference>
<keyword evidence="1" id="KW-0812">Transmembrane</keyword>
<keyword evidence="1" id="KW-0472">Membrane</keyword>
<protein>
    <recommendedName>
        <fullName evidence="4">DUF5683 domain-containing protein</fullName>
    </recommendedName>
</protein>
<sequence>MQKNLVIFGLVWCIMMTILVPSGFAESTKTEETLSVQTDETEALEKSPWLAFAFSLALPGSGQMYVEERIWPEVLITVGLALGVAAYFWVDQQRASSIQDRVVRDGSTQRLPEAHWEALTLALQIALPGLWIWNFGDAWRRAEAYNQKVTNTLDPAENAYIMKGSLVSVTLWQF</sequence>
<dbReference type="AlphaFoldDB" id="A0A2M7GAW2"/>